<dbReference type="GO" id="GO:0046540">
    <property type="term" value="C:U4/U6 x U5 tri-snRNP complex"/>
    <property type="evidence" value="ECO:0007669"/>
    <property type="project" value="InterPro"/>
</dbReference>
<sequence length="66" mass="7504">MWKNVCHVKECADHIKWVGLFHRKHGLIDVFEKIFRGAMRGKLTVANTLPLNGYVSSSCSKETSEV</sequence>
<dbReference type="Proteomes" id="UP000594263">
    <property type="component" value="Unplaced"/>
</dbReference>
<proteinExistence type="predicted"/>
<dbReference type="AlphaFoldDB" id="A0A7N0ZQV7"/>
<name>A0A7N0ZQV7_KALFE</name>
<evidence type="ECO:0000313" key="1">
    <source>
        <dbReference type="EnsemblPlants" id="Kaladp0015s0119.1.v1.1"/>
    </source>
</evidence>
<keyword evidence="2" id="KW-1185">Reference proteome</keyword>
<reference evidence="1" key="1">
    <citation type="submission" date="2021-01" db="UniProtKB">
        <authorList>
            <consortium name="EnsemblPlants"/>
        </authorList>
    </citation>
    <scope>IDENTIFICATION</scope>
</reference>
<dbReference type="Pfam" id="PF02966">
    <property type="entry name" value="DIM1"/>
    <property type="match status" value="1"/>
</dbReference>
<dbReference type="EnsemblPlants" id="Kaladp0015s0119.1.v1.1">
    <property type="protein sequence ID" value="Kaladp0015s0119.1.v1.1"/>
    <property type="gene ID" value="Kaladp0015s0119.v1.1"/>
</dbReference>
<organism evidence="1 2">
    <name type="scientific">Kalanchoe fedtschenkoi</name>
    <name type="common">Lavender scallops</name>
    <name type="synonym">South American air plant</name>
    <dbReference type="NCBI Taxonomy" id="63787"/>
    <lineage>
        <taxon>Eukaryota</taxon>
        <taxon>Viridiplantae</taxon>
        <taxon>Streptophyta</taxon>
        <taxon>Embryophyta</taxon>
        <taxon>Tracheophyta</taxon>
        <taxon>Spermatophyta</taxon>
        <taxon>Magnoliopsida</taxon>
        <taxon>eudicotyledons</taxon>
        <taxon>Gunneridae</taxon>
        <taxon>Pentapetalae</taxon>
        <taxon>Saxifragales</taxon>
        <taxon>Crassulaceae</taxon>
        <taxon>Kalanchoe</taxon>
    </lineage>
</organism>
<accession>A0A7N0ZQV7</accession>
<evidence type="ECO:0000313" key="2">
    <source>
        <dbReference type="Proteomes" id="UP000594263"/>
    </source>
</evidence>
<dbReference type="InterPro" id="IPR004123">
    <property type="entry name" value="Dim1"/>
</dbReference>
<dbReference type="Gramene" id="Kaladp0015s0119.1.v1.1">
    <property type="protein sequence ID" value="Kaladp0015s0119.1.v1.1"/>
    <property type="gene ID" value="Kaladp0015s0119.v1.1"/>
</dbReference>
<protein>
    <submittedName>
        <fullName evidence="1">Uncharacterized protein</fullName>
    </submittedName>
</protein>
<dbReference type="GO" id="GO:0000398">
    <property type="term" value="P:mRNA splicing, via spliceosome"/>
    <property type="evidence" value="ECO:0007669"/>
    <property type="project" value="InterPro"/>
</dbReference>